<comment type="caution">
    <text evidence="2">The sequence shown here is derived from an EMBL/GenBank/DDBJ whole genome shotgun (WGS) entry which is preliminary data.</text>
</comment>
<dbReference type="EMBL" id="ONZP01000058">
    <property type="protein sequence ID" value="SPJ72393.1"/>
    <property type="molecule type" value="Genomic_DNA"/>
</dbReference>
<dbReference type="Proteomes" id="UP001187734">
    <property type="component" value="Unassembled WGS sequence"/>
</dbReference>
<organism evidence="2 3">
    <name type="scientific">Fusarium torulosum</name>
    <dbReference type="NCBI Taxonomy" id="33205"/>
    <lineage>
        <taxon>Eukaryota</taxon>
        <taxon>Fungi</taxon>
        <taxon>Dikarya</taxon>
        <taxon>Ascomycota</taxon>
        <taxon>Pezizomycotina</taxon>
        <taxon>Sordariomycetes</taxon>
        <taxon>Hypocreomycetidae</taxon>
        <taxon>Hypocreales</taxon>
        <taxon>Nectriaceae</taxon>
        <taxon>Fusarium</taxon>
    </lineage>
</organism>
<proteinExistence type="predicted"/>
<evidence type="ECO:0000313" key="3">
    <source>
        <dbReference type="Proteomes" id="UP001187734"/>
    </source>
</evidence>
<dbReference type="AlphaFoldDB" id="A0AAE8M1K8"/>
<feature type="compositionally biased region" description="Pro residues" evidence="1">
    <location>
        <begin position="19"/>
        <end position="28"/>
    </location>
</feature>
<accession>A0AAE8M1K8</accession>
<gene>
    <name evidence="2" type="ORF">FTOL_02121</name>
</gene>
<sequence length="138" mass="16182">MSQQQQLKEFQRSWGQPPTNRPPTPDPFAKPLYMKYQLDSAWRDSPTTPMDLCVKRELPQQTQSRMQFVRRRRKNHRAATLRDFRATQPAQNFQATVAYSKKQDQMSLPQAMEGLKLETHSENGENNRTLPCRFCGKL</sequence>
<feature type="region of interest" description="Disordered" evidence="1">
    <location>
        <begin position="1"/>
        <end position="30"/>
    </location>
</feature>
<feature type="compositionally biased region" description="Polar residues" evidence="1">
    <location>
        <begin position="1"/>
        <end position="16"/>
    </location>
</feature>
<reference evidence="2" key="1">
    <citation type="submission" date="2018-03" db="EMBL/GenBank/DDBJ databases">
        <authorList>
            <person name="Guldener U."/>
        </authorList>
    </citation>
    <scope>NUCLEOTIDE SEQUENCE</scope>
</reference>
<evidence type="ECO:0000256" key="1">
    <source>
        <dbReference type="SAM" id="MobiDB-lite"/>
    </source>
</evidence>
<keyword evidence="3" id="KW-1185">Reference proteome</keyword>
<name>A0AAE8M1K8_9HYPO</name>
<protein>
    <submittedName>
        <fullName evidence="2">Uncharacterized protein</fullName>
    </submittedName>
</protein>
<evidence type="ECO:0000313" key="2">
    <source>
        <dbReference type="EMBL" id="SPJ72393.1"/>
    </source>
</evidence>